<dbReference type="Pfam" id="PF00562">
    <property type="entry name" value="RNA_pol_Rpb2_6"/>
    <property type="match status" value="1"/>
</dbReference>
<evidence type="ECO:0000313" key="2">
    <source>
        <dbReference type="EMBL" id="MDV2888212.1"/>
    </source>
</evidence>
<name>A0AAJ2U6M4_ALKPS</name>
<reference evidence="2" key="1">
    <citation type="submission" date="2023-10" db="EMBL/GenBank/DDBJ databases">
        <title>Screening of Alkalihalophilus pseudofirmusBZ-TG-HK211 and Its Alleviation of Salt Stress on Rapeseed Growth.</title>
        <authorList>
            <person name="Zhao B."/>
            <person name="Guo T."/>
        </authorList>
    </citation>
    <scope>NUCLEOTIDE SEQUENCE</scope>
    <source>
        <strain evidence="2">BZ-TG-HK211</strain>
    </source>
</reference>
<dbReference type="InterPro" id="IPR007120">
    <property type="entry name" value="DNA-dir_RNAP_su2_dom"/>
</dbReference>
<evidence type="ECO:0000259" key="1">
    <source>
        <dbReference type="Pfam" id="PF00562"/>
    </source>
</evidence>
<dbReference type="AlphaFoldDB" id="A0AAJ2U6M4"/>
<dbReference type="GO" id="GO:0003677">
    <property type="term" value="F:DNA binding"/>
    <property type="evidence" value="ECO:0007669"/>
    <property type="project" value="InterPro"/>
</dbReference>
<dbReference type="SUPFAM" id="SSF64484">
    <property type="entry name" value="beta and beta-prime subunits of DNA dependent RNA-polymerase"/>
    <property type="match status" value="1"/>
</dbReference>
<gene>
    <name evidence="2" type="ORF">RYX45_23910</name>
</gene>
<feature type="non-terminal residue" evidence="2">
    <location>
        <position position="83"/>
    </location>
</feature>
<protein>
    <recommendedName>
        <fullName evidence="1">DNA-directed RNA polymerase subunit 2 hybrid-binding domain-containing protein</fullName>
    </recommendedName>
</protein>
<proteinExistence type="predicted"/>
<accession>A0AAJ2U6M4</accession>
<sequence length="83" mass="9414">EHVEAREVWVRRINEVDGQEVKGDLDKYRMLKFVRSNQGTCYNQRPIVKVGDHVTKGEILADGPSMELGELALGRNVLVAFMT</sequence>
<dbReference type="GO" id="GO:0003899">
    <property type="term" value="F:DNA-directed RNA polymerase activity"/>
    <property type="evidence" value="ECO:0007669"/>
    <property type="project" value="InterPro"/>
</dbReference>
<dbReference type="GO" id="GO:0006351">
    <property type="term" value="P:DNA-templated transcription"/>
    <property type="evidence" value="ECO:0007669"/>
    <property type="project" value="InterPro"/>
</dbReference>
<comment type="caution">
    <text evidence="2">The sequence shown here is derived from an EMBL/GenBank/DDBJ whole genome shotgun (WGS) entry which is preliminary data.</text>
</comment>
<dbReference type="EMBL" id="JAWJAY010001096">
    <property type="protein sequence ID" value="MDV2888212.1"/>
    <property type="molecule type" value="Genomic_DNA"/>
</dbReference>
<organism evidence="2 3">
    <name type="scientific">Alkalihalophilus pseudofirmus</name>
    <name type="common">Bacillus pseudofirmus</name>
    <dbReference type="NCBI Taxonomy" id="79885"/>
    <lineage>
        <taxon>Bacteria</taxon>
        <taxon>Bacillati</taxon>
        <taxon>Bacillota</taxon>
        <taxon>Bacilli</taxon>
        <taxon>Bacillales</taxon>
        <taxon>Bacillaceae</taxon>
        <taxon>Alkalihalophilus</taxon>
    </lineage>
</organism>
<dbReference type="RefSeq" id="WP_323468198.1">
    <property type="nucleotide sequence ID" value="NZ_JAWJAY010001096.1"/>
</dbReference>
<evidence type="ECO:0000313" key="3">
    <source>
        <dbReference type="Proteomes" id="UP001285636"/>
    </source>
</evidence>
<feature type="domain" description="DNA-directed RNA polymerase subunit 2 hybrid-binding" evidence="1">
    <location>
        <begin position="19"/>
        <end position="83"/>
    </location>
</feature>
<feature type="non-terminal residue" evidence="2">
    <location>
        <position position="1"/>
    </location>
</feature>
<dbReference type="Proteomes" id="UP001285636">
    <property type="component" value="Unassembled WGS sequence"/>
</dbReference>
<dbReference type="Gene3D" id="2.40.50.100">
    <property type="match status" value="1"/>
</dbReference>